<evidence type="ECO:0000313" key="2">
    <source>
        <dbReference type="EMBL" id="KIY94300.1"/>
    </source>
</evidence>
<sequence length="153" mass="15652">MVGQLVPLLRGQARGPGPKEAQGPADPPPQQQPAPATSSALSEPQQVVLRHRPAPNSSAETPVTFVIWRPRPPARAPQAAPAVAPAGEKQLPVIFFLNGGPVAAGQKGASPLNREGGAKPGCVRHGVCGRRGARAPADPLRAVASCAWNKGGL</sequence>
<feature type="region of interest" description="Disordered" evidence="1">
    <location>
        <begin position="1"/>
        <end position="63"/>
    </location>
</feature>
<name>A0A0D2MGX8_9CHLO</name>
<dbReference type="KEGG" id="mng:MNEG_13662"/>
<dbReference type="RefSeq" id="XP_013893320.1">
    <property type="nucleotide sequence ID" value="XM_014037866.1"/>
</dbReference>
<dbReference type="Proteomes" id="UP000054498">
    <property type="component" value="Unassembled WGS sequence"/>
</dbReference>
<evidence type="ECO:0000313" key="3">
    <source>
        <dbReference type="Proteomes" id="UP000054498"/>
    </source>
</evidence>
<dbReference type="EMBL" id="KK104184">
    <property type="protein sequence ID" value="KIY94300.1"/>
    <property type="molecule type" value="Genomic_DNA"/>
</dbReference>
<dbReference type="GeneID" id="25731147"/>
<protein>
    <submittedName>
        <fullName evidence="2">Uncharacterized protein</fullName>
    </submittedName>
</protein>
<evidence type="ECO:0000256" key="1">
    <source>
        <dbReference type="SAM" id="MobiDB-lite"/>
    </source>
</evidence>
<keyword evidence="3" id="KW-1185">Reference proteome</keyword>
<dbReference type="AlphaFoldDB" id="A0A0D2MGX8"/>
<gene>
    <name evidence="2" type="ORF">MNEG_13662</name>
</gene>
<accession>A0A0D2MGX8</accession>
<proteinExistence type="predicted"/>
<reference evidence="2 3" key="1">
    <citation type="journal article" date="2013" name="BMC Genomics">
        <title>Reconstruction of the lipid metabolism for the microalga Monoraphidium neglectum from its genome sequence reveals characteristics suitable for biofuel production.</title>
        <authorList>
            <person name="Bogen C."/>
            <person name="Al-Dilaimi A."/>
            <person name="Albersmeier A."/>
            <person name="Wichmann J."/>
            <person name="Grundmann M."/>
            <person name="Rupp O."/>
            <person name="Lauersen K.J."/>
            <person name="Blifernez-Klassen O."/>
            <person name="Kalinowski J."/>
            <person name="Goesmann A."/>
            <person name="Mussgnug J.H."/>
            <person name="Kruse O."/>
        </authorList>
    </citation>
    <scope>NUCLEOTIDE SEQUENCE [LARGE SCALE GENOMIC DNA]</scope>
    <source>
        <strain evidence="2 3">SAG 48.87</strain>
    </source>
</reference>
<organism evidence="2 3">
    <name type="scientific">Monoraphidium neglectum</name>
    <dbReference type="NCBI Taxonomy" id="145388"/>
    <lineage>
        <taxon>Eukaryota</taxon>
        <taxon>Viridiplantae</taxon>
        <taxon>Chlorophyta</taxon>
        <taxon>core chlorophytes</taxon>
        <taxon>Chlorophyceae</taxon>
        <taxon>CS clade</taxon>
        <taxon>Sphaeropleales</taxon>
        <taxon>Selenastraceae</taxon>
        <taxon>Monoraphidium</taxon>
    </lineage>
</organism>